<gene>
    <name evidence="4" type="ORF">SAMN04488563_2867</name>
</gene>
<dbReference type="InterPro" id="IPR001932">
    <property type="entry name" value="PPM-type_phosphatase-like_dom"/>
</dbReference>
<dbReference type="RefSeq" id="WP_197683647.1">
    <property type="nucleotide sequence ID" value="NZ_KQ061221.1"/>
</dbReference>
<keyword evidence="2" id="KW-0812">Transmembrane</keyword>
<evidence type="ECO:0000259" key="3">
    <source>
        <dbReference type="SMART" id="SM00331"/>
    </source>
</evidence>
<organism evidence="4 5">
    <name type="scientific">Jiangella alkaliphila</name>
    <dbReference type="NCBI Taxonomy" id="419479"/>
    <lineage>
        <taxon>Bacteria</taxon>
        <taxon>Bacillati</taxon>
        <taxon>Actinomycetota</taxon>
        <taxon>Actinomycetes</taxon>
        <taxon>Jiangellales</taxon>
        <taxon>Jiangellaceae</taxon>
        <taxon>Jiangella</taxon>
    </lineage>
</organism>
<proteinExistence type="predicted"/>
<evidence type="ECO:0000313" key="5">
    <source>
        <dbReference type="Proteomes" id="UP000182977"/>
    </source>
</evidence>
<protein>
    <submittedName>
        <fullName evidence="4">Stage II sporulation protein E (SpoIIE)</fullName>
    </submittedName>
</protein>
<evidence type="ECO:0000256" key="1">
    <source>
        <dbReference type="ARBA" id="ARBA00022801"/>
    </source>
</evidence>
<dbReference type="SMART" id="SM00331">
    <property type="entry name" value="PP2C_SIG"/>
    <property type="match status" value="1"/>
</dbReference>
<evidence type="ECO:0000256" key="2">
    <source>
        <dbReference type="SAM" id="Phobius"/>
    </source>
</evidence>
<dbReference type="AlphaFoldDB" id="A0A1H2JNC6"/>
<feature type="transmembrane region" description="Helical" evidence="2">
    <location>
        <begin position="76"/>
        <end position="95"/>
    </location>
</feature>
<dbReference type="Pfam" id="PF07228">
    <property type="entry name" value="SpoIIE"/>
    <property type="match status" value="1"/>
</dbReference>
<dbReference type="PANTHER" id="PTHR43156">
    <property type="entry name" value="STAGE II SPORULATION PROTEIN E-RELATED"/>
    <property type="match status" value="1"/>
</dbReference>
<accession>A0A1H2JNC6</accession>
<dbReference type="Gene3D" id="3.60.40.10">
    <property type="entry name" value="PPM-type phosphatase domain"/>
    <property type="match status" value="1"/>
</dbReference>
<dbReference type="EMBL" id="LT629791">
    <property type="protein sequence ID" value="SDU57648.1"/>
    <property type="molecule type" value="Genomic_DNA"/>
</dbReference>
<evidence type="ECO:0000313" key="4">
    <source>
        <dbReference type="EMBL" id="SDU57648.1"/>
    </source>
</evidence>
<dbReference type="SUPFAM" id="SSF81606">
    <property type="entry name" value="PP2C-like"/>
    <property type="match status" value="1"/>
</dbReference>
<dbReference type="Proteomes" id="UP000182977">
    <property type="component" value="Chromosome I"/>
</dbReference>
<keyword evidence="1" id="KW-0378">Hydrolase</keyword>
<keyword evidence="5" id="KW-1185">Reference proteome</keyword>
<dbReference type="GO" id="GO:0016791">
    <property type="term" value="F:phosphatase activity"/>
    <property type="evidence" value="ECO:0007669"/>
    <property type="project" value="TreeGrafter"/>
</dbReference>
<keyword evidence="2" id="KW-1133">Transmembrane helix</keyword>
<dbReference type="InterPro" id="IPR036457">
    <property type="entry name" value="PPM-type-like_dom_sf"/>
</dbReference>
<keyword evidence="2" id="KW-0472">Membrane</keyword>
<feature type="domain" description="PPM-type phosphatase" evidence="3">
    <location>
        <begin position="153"/>
        <end position="366"/>
    </location>
</feature>
<dbReference type="InterPro" id="IPR052016">
    <property type="entry name" value="Bact_Sigma-Reg"/>
</dbReference>
<reference evidence="5" key="1">
    <citation type="submission" date="2016-10" db="EMBL/GenBank/DDBJ databases">
        <authorList>
            <person name="Varghese N."/>
            <person name="Submissions S."/>
        </authorList>
    </citation>
    <scope>NUCLEOTIDE SEQUENCE [LARGE SCALE GENOMIC DNA]</scope>
    <source>
        <strain evidence="5">DSM 45079</strain>
    </source>
</reference>
<feature type="transmembrane region" description="Helical" evidence="2">
    <location>
        <begin position="101"/>
        <end position="119"/>
    </location>
</feature>
<sequence length="368" mass="38835">MTTRSAGLLGLAGAFFGGRPASALTRRLIREPVVMAVLLAATLLLGLSMVQWESIVPAIALVLPLLFGGLFVQPRALAWLVGTVGFCLIAGGIVIGGGQTFAAVTVVVGITAIVSLGLARSRARLGLQGTMGESMLVDLRDRLAAQGRMPPLGRGWQVELKHHAAERSSFSGDFAVASRSTDGRVLELALVDVSGKGHNAGTRALLLSGAFGGLLGSLPQDQFLPAANAYLLRQRWPEGFATAVHLVVDLTTGEYEVRSAGHPPAIHFHAGSGRWATLDTEGGLLGVYEQKHYEPVTGRMRPGDALMLYTDGLVEAPRRDLSDGIDKLQGEAERLVAHGFDGGAQKLINAVASSDADDRALLLLWRTL</sequence>
<dbReference type="STRING" id="419479.SAMN04488563_2867"/>
<name>A0A1H2JNC6_9ACTN</name>
<dbReference type="PANTHER" id="PTHR43156:SF2">
    <property type="entry name" value="STAGE II SPORULATION PROTEIN E"/>
    <property type="match status" value="1"/>
</dbReference>
<feature type="transmembrane region" description="Helical" evidence="2">
    <location>
        <begin position="33"/>
        <end position="64"/>
    </location>
</feature>